<dbReference type="Pfam" id="PF03471">
    <property type="entry name" value="CorC_HlyC"/>
    <property type="match status" value="1"/>
</dbReference>
<evidence type="ECO:0000259" key="13">
    <source>
        <dbReference type="PROSITE" id="PS51846"/>
    </source>
</evidence>
<dbReference type="InterPro" id="IPR005170">
    <property type="entry name" value="Transptr-assoc_dom"/>
</dbReference>
<keyword evidence="7 9" id="KW-0472">Membrane</keyword>
<evidence type="ECO:0000256" key="5">
    <source>
        <dbReference type="ARBA" id="ARBA00022989"/>
    </source>
</evidence>
<dbReference type="InterPro" id="IPR002550">
    <property type="entry name" value="CNNM"/>
</dbReference>
<feature type="transmembrane region" description="Helical" evidence="10">
    <location>
        <begin position="61"/>
        <end position="85"/>
    </location>
</feature>
<evidence type="ECO:0000256" key="4">
    <source>
        <dbReference type="ARBA" id="ARBA00022737"/>
    </source>
</evidence>
<dbReference type="InterPro" id="IPR046342">
    <property type="entry name" value="CBS_dom_sf"/>
</dbReference>
<dbReference type="SUPFAM" id="SSF56176">
    <property type="entry name" value="FAD-binding/transporter-associated domain-like"/>
    <property type="match status" value="1"/>
</dbReference>
<dbReference type="InterPro" id="IPR016169">
    <property type="entry name" value="FAD-bd_PCMH_sub2"/>
</dbReference>
<dbReference type="CDD" id="cd04590">
    <property type="entry name" value="CBS_pair_CorC_HlyC_assoc"/>
    <property type="match status" value="1"/>
</dbReference>
<evidence type="ECO:0000259" key="12">
    <source>
        <dbReference type="PROSITE" id="PS51371"/>
    </source>
</evidence>
<feature type="domain" description="CBS" evidence="12">
    <location>
        <begin position="208"/>
        <end position="268"/>
    </location>
</feature>
<dbReference type="InterPro" id="IPR036318">
    <property type="entry name" value="FAD-bd_PCMH-like_sf"/>
</dbReference>
<keyword evidence="3 9" id="KW-0812">Transmembrane</keyword>
<evidence type="ECO:0000256" key="10">
    <source>
        <dbReference type="SAM" id="Phobius"/>
    </source>
</evidence>
<evidence type="ECO:0000256" key="3">
    <source>
        <dbReference type="ARBA" id="ARBA00022692"/>
    </source>
</evidence>
<dbReference type="InterPro" id="IPR000644">
    <property type="entry name" value="CBS_dom"/>
</dbReference>
<evidence type="ECO:0000256" key="2">
    <source>
        <dbReference type="ARBA" id="ARBA00006337"/>
    </source>
</evidence>
<keyword evidence="11" id="KW-0732">Signal</keyword>
<evidence type="ECO:0000256" key="1">
    <source>
        <dbReference type="ARBA" id="ARBA00004141"/>
    </source>
</evidence>
<feature type="transmembrane region" description="Helical" evidence="10">
    <location>
        <begin position="130"/>
        <end position="153"/>
    </location>
</feature>
<evidence type="ECO:0000256" key="11">
    <source>
        <dbReference type="SAM" id="SignalP"/>
    </source>
</evidence>
<dbReference type="InterPro" id="IPR044751">
    <property type="entry name" value="Ion_transp-like_CBS"/>
</dbReference>
<dbReference type="GO" id="GO:0005886">
    <property type="term" value="C:plasma membrane"/>
    <property type="evidence" value="ECO:0007669"/>
    <property type="project" value="TreeGrafter"/>
</dbReference>
<feature type="domain" description="CNNM transmembrane" evidence="13">
    <location>
        <begin position="1"/>
        <end position="189"/>
    </location>
</feature>
<dbReference type="FunFam" id="3.10.580.10:FF:000002">
    <property type="entry name" value="Magnesium/cobalt efflux protein CorC"/>
    <property type="match status" value="1"/>
</dbReference>
<dbReference type="Gene3D" id="3.30.465.10">
    <property type="match status" value="1"/>
</dbReference>
<evidence type="ECO:0000256" key="7">
    <source>
        <dbReference type="ARBA" id="ARBA00023136"/>
    </source>
</evidence>
<comment type="similarity">
    <text evidence="2">Belongs to the UPF0053 family.</text>
</comment>
<keyword evidence="4" id="KW-0677">Repeat</keyword>
<dbReference type="PROSITE" id="PS51371">
    <property type="entry name" value="CBS"/>
    <property type="match status" value="2"/>
</dbReference>
<dbReference type="EMBL" id="PDYF01000008">
    <property type="protein sequence ID" value="PHU35676.1"/>
    <property type="molecule type" value="Genomic_DNA"/>
</dbReference>
<dbReference type="SMART" id="SM00116">
    <property type="entry name" value="CBS"/>
    <property type="match status" value="2"/>
</dbReference>
<feature type="chain" id="PRO_5013868438" evidence="11">
    <location>
        <begin position="26"/>
        <end position="425"/>
    </location>
</feature>
<reference evidence="14 15" key="1">
    <citation type="submission" date="2017-10" db="EMBL/GenBank/DDBJ databases">
        <title>Resolving the taxonomy of Roseburia spp., Eubacterium rectale and Agathobacter spp. through phylogenomic analysis.</title>
        <authorList>
            <person name="Sheridan P.O."/>
            <person name="Walker A.W."/>
            <person name="Duncan S.H."/>
            <person name="Scott K.P."/>
            <person name="Toole P.W.O."/>
            <person name="Luis P."/>
            <person name="Flint H.J."/>
        </authorList>
    </citation>
    <scope>NUCLEOTIDE SEQUENCE [LARGE SCALE GENOMIC DNA]</scope>
    <source>
        <strain evidence="14 15">JK626</strain>
    </source>
</reference>
<feature type="domain" description="CBS" evidence="12">
    <location>
        <begin position="271"/>
        <end position="328"/>
    </location>
</feature>
<feature type="signal peptide" evidence="11">
    <location>
        <begin position="1"/>
        <end position="25"/>
    </location>
</feature>
<keyword evidence="6 8" id="KW-0129">CBS domain</keyword>
<keyword evidence="5 9" id="KW-1133">Transmembrane helix</keyword>
<dbReference type="Pfam" id="PF01595">
    <property type="entry name" value="CNNM"/>
    <property type="match status" value="1"/>
</dbReference>
<dbReference type="PANTHER" id="PTHR22777:SF17">
    <property type="entry name" value="UPF0053 PROTEIN SLL0260"/>
    <property type="match status" value="1"/>
</dbReference>
<dbReference type="RefSeq" id="WP_099391455.1">
    <property type="nucleotide sequence ID" value="NZ_PDYF01000008.1"/>
</dbReference>
<comment type="subcellular location">
    <subcellularLocation>
        <location evidence="1">Membrane</location>
        <topology evidence="1">Multi-pass membrane protein</topology>
    </subcellularLocation>
</comment>
<dbReference type="Proteomes" id="UP000225889">
    <property type="component" value="Unassembled WGS sequence"/>
</dbReference>
<gene>
    <name evidence="14" type="ORF">CSX01_03490</name>
</gene>
<accession>A0A2G3DXC1</accession>
<comment type="caution">
    <text evidence="14">The sequence shown here is derived from an EMBL/GenBank/DDBJ whole genome shotgun (WGS) entry which is preliminary data.</text>
</comment>
<dbReference type="PROSITE" id="PS51846">
    <property type="entry name" value="CNNM"/>
    <property type="match status" value="1"/>
</dbReference>
<evidence type="ECO:0000256" key="6">
    <source>
        <dbReference type="ARBA" id="ARBA00023122"/>
    </source>
</evidence>
<organism evidence="14 15">
    <name type="scientific">Pseudobutyrivibrio ruminis</name>
    <dbReference type="NCBI Taxonomy" id="46206"/>
    <lineage>
        <taxon>Bacteria</taxon>
        <taxon>Bacillati</taxon>
        <taxon>Bacillota</taxon>
        <taxon>Clostridia</taxon>
        <taxon>Lachnospirales</taxon>
        <taxon>Lachnospiraceae</taxon>
        <taxon>Pseudobutyrivibrio</taxon>
    </lineage>
</organism>
<dbReference type="AlphaFoldDB" id="A0A2G3DXC1"/>
<dbReference type="SUPFAM" id="SSF54631">
    <property type="entry name" value="CBS-domain pair"/>
    <property type="match status" value="1"/>
</dbReference>
<reference evidence="14 15" key="2">
    <citation type="submission" date="2017-10" db="EMBL/GenBank/DDBJ databases">
        <authorList>
            <person name="Banno H."/>
            <person name="Chua N.-H."/>
        </authorList>
    </citation>
    <scope>NUCLEOTIDE SEQUENCE [LARGE SCALE GENOMIC DNA]</scope>
    <source>
        <strain evidence="14 15">JK626</strain>
    </source>
</reference>
<dbReference type="SMART" id="SM01091">
    <property type="entry name" value="CorC_HlyC"/>
    <property type="match status" value="1"/>
</dbReference>
<dbReference type="PANTHER" id="PTHR22777">
    <property type="entry name" value="HEMOLYSIN-RELATED"/>
    <property type="match status" value="1"/>
</dbReference>
<dbReference type="GO" id="GO:0050660">
    <property type="term" value="F:flavin adenine dinucleotide binding"/>
    <property type="evidence" value="ECO:0007669"/>
    <property type="project" value="InterPro"/>
</dbReference>
<evidence type="ECO:0000313" key="15">
    <source>
        <dbReference type="Proteomes" id="UP000225889"/>
    </source>
</evidence>
<name>A0A2G3DXC1_9FIRM</name>
<dbReference type="Pfam" id="PF00571">
    <property type="entry name" value="CBS"/>
    <property type="match status" value="2"/>
</dbReference>
<dbReference type="Gene3D" id="3.10.580.10">
    <property type="entry name" value="CBS-domain"/>
    <property type="match status" value="1"/>
</dbReference>
<protein>
    <submittedName>
        <fullName evidence="14">Hemolysin</fullName>
    </submittedName>
</protein>
<evidence type="ECO:0000256" key="9">
    <source>
        <dbReference type="PROSITE-ProRule" id="PRU01193"/>
    </source>
</evidence>
<proteinExistence type="inferred from homology"/>
<sequence>MDSHTTIRFVILFILLALSAFFSSAETALTTVNKIKIKTMADDGDKKAARVLKVINRPKKMLSAILIGNNIVNLSASSLATTLAIDLLGNKGAGIATGILTLLILIFGEITPKSLATSYSTRLSLHFAPIIGGTMWLFTPVIAIVNFLSGLFIRLFGIDPDFKDNTITEEEIRTMVDVSHETGEIESDERTMIHKVFDFSDATAKEVMIPRIDMTMVDADISYQELIEVFKEDMYTRLPVCEPDTHKVIGIVNMKDFLGLTPTSDFSIKNYLRDAYFTYEMKNVSDLFDEMRKEAASLSIVLDEYGDLSGMITLEDLLEEIVGEIRDEYDEDEEDPVVRISDREYQVLGSMNLEDLCDIIPLGFSSEDYDTIGGYIVGAFDHFPNVGETYVSEEGIIVRVLAVEKKRITKLRIKLPVPTDESQTK</sequence>
<feature type="transmembrane region" description="Helical" evidence="10">
    <location>
        <begin position="92"/>
        <end position="110"/>
    </location>
</feature>
<evidence type="ECO:0000256" key="8">
    <source>
        <dbReference type="PROSITE-ProRule" id="PRU00703"/>
    </source>
</evidence>
<evidence type="ECO:0000313" key="14">
    <source>
        <dbReference type="EMBL" id="PHU35676.1"/>
    </source>
</evidence>